<evidence type="ECO:0008006" key="3">
    <source>
        <dbReference type="Google" id="ProtNLM"/>
    </source>
</evidence>
<evidence type="ECO:0000313" key="2">
    <source>
        <dbReference type="Proteomes" id="UP000249633"/>
    </source>
</evidence>
<organism evidence="1 2">
    <name type="scientific">Roseateles depolymerans</name>
    <dbReference type="NCBI Taxonomy" id="76731"/>
    <lineage>
        <taxon>Bacteria</taxon>
        <taxon>Pseudomonadati</taxon>
        <taxon>Pseudomonadota</taxon>
        <taxon>Betaproteobacteria</taxon>
        <taxon>Burkholderiales</taxon>
        <taxon>Sphaerotilaceae</taxon>
        <taxon>Roseateles</taxon>
    </lineage>
</organism>
<dbReference type="EMBL" id="QFOD01000031">
    <property type="protein sequence ID" value="PZP27365.1"/>
    <property type="molecule type" value="Genomic_DNA"/>
</dbReference>
<name>A0A2W5D5H6_9BURK</name>
<dbReference type="AlphaFoldDB" id="A0A2W5D5H6"/>
<sequence length="257" mass="28058">MDDSPRGTLSVAQADALLRWSDGADSNRPQPVPDPACLYGLIGEVAREGSDGTETNPIAIAGNFIAYLSCAIGRMPYLAVGNTSHHARLFFLHVGRSGRGRKGDAVSLVTRIDEAVRAQRPQLAPQIHRGGLSTREGLATLIHDGYRVGQQKVPAIADKRLWVVESEFANVLQQSRRGGNTLSAALRDCWDGVDLKPATKTNRVHATEPHVCLSAAISPVELLALVQRRDLLNGFVNRFLMIWGERTRIEAFPRRAP</sequence>
<evidence type="ECO:0000313" key="1">
    <source>
        <dbReference type="EMBL" id="PZP27365.1"/>
    </source>
</evidence>
<reference evidence="1 2" key="1">
    <citation type="submission" date="2017-08" db="EMBL/GenBank/DDBJ databases">
        <title>Infants hospitalized years apart are colonized by the same room-sourced microbial strains.</title>
        <authorList>
            <person name="Brooks B."/>
            <person name="Olm M.R."/>
            <person name="Firek B.A."/>
            <person name="Baker R."/>
            <person name="Thomas B.C."/>
            <person name="Morowitz M.J."/>
            <person name="Banfield J.F."/>
        </authorList>
    </citation>
    <scope>NUCLEOTIDE SEQUENCE [LARGE SCALE GENOMIC DNA]</scope>
    <source>
        <strain evidence="1">S2_012_000_R2_81</strain>
    </source>
</reference>
<proteinExistence type="predicted"/>
<gene>
    <name evidence="1" type="ORF">DI603_22070</name>
</gene>
<accession>A0A2W5D5H6</accession>
<comment type="caution">
    <text evidence="1">The sequence shown here is derived from an EMBL/GenBank/DDBJ whole genome shotgun (WGS) entry which is preliminary data.</text>
</comment>
<dbReference type="Proteomes" id="UP000249633">
    <property type="component" value="Unassembled WGS sequence"/>
</dbReference>
<protein>
    <recommendedName>
        <fullName evidence="3">DUF3987 domain-containing protein</fullName>
    </recommendedName>
</protein>